<evidence type="ECO:0000256" key="2">
    <source>
        <dbReference type="ARBA" id="ARBA00012261"/>
    </source>
</evidence>
<dbReference type="CDD" id="cd08646">
    <property type="entry name" value="FMT_core_Met-tRNA-FMT_N"/>
    <property type="match status" value="1"/>
</dbReference>
<dbReference type="InterPro" id="IPR036477">
    <property type="entry name" value="Formyl_transf_N_sf"/>
</dbReference>
<dbReference type="AlphaFoldDB" id="A0A164N0A1"/>
<dbReference type="PANTHER" id="PTHR11138:SF5">
    <property type="entry name" value="METHIONYL-TRNA FORMYLTRANSFERASE, MITOCHONDRIAL"/>
    <property type="match status" value="1"/>
</dbReference>
<keyword evidence="4" id="KW-0648">Protein biosynthesis</keyword>
<proteinExistence type="inferred from homology"/>
<evidence type="ECO:0000256" key="3">
    <source>
        <dbReference type="ARBA" id="ARBA00022679"/>
    </source>
</evidence>
<dbReference type="Gene3D" id="3.40.50.12230">
    <property type="match status" value="1"/>
</dbReference>
<comment type="similarity">
    <text evidence="1">Belongs to the Fmt family.</text>
</comment>
<dbReference type="InterPro" id="IPR041711">
    <property type="entry name" value="Met-tRNA-FMT_N"/>
</dbReference>
<dbReference type="OrthoDB" id="10268103at2759"/>
<dbReference type="EC" id="2.1.2.9" evidence="2"/>
<evidence type="ECO:0000256" key="1">
    <source>
        <dbReference type="ARBA" id="ARBA00010699"/>
    </source>
</evidence>
<organism evidence="7 8">
    <name type="scientific">Sistotremastrum niveocremeum HHB9708</name>
    <dbReference type="NCBI Taxonomy" id="1314777"/>
    <lineage>
        <taxon>Eukaryota</taxon>
        <taxon>Fungi</taxon>
        <taxon>Dikarya</taxon>
        <taxon>Basidiomycota</taxon>
        <taxon>Agaricomycotina</taxon>
        <taxon>Agaricomycetes</taxon>
        <taxon>Sistotremastrales</taxon>
        <taxon>Sistotremastraceae</taxon>
        <taxon>Sertulicium</taxon>
        <taxon>Sertulicium niveocremeum</taxon>
    </lineage>
</organism>
<evidence type="ECO:0000259" key="6">
    <source>
        <dbReference type="Pfam" id="PF02911"/>
    </source>
</evidence>
<gene>
    <name evidence="7" type="ORF">SISNIDRAFT_419816</name>
</gene>
<dbReference type="Proteomes" id="UP000076722">
    <property type="component" value="Unassembled WGS sequence"/>
</dbReference>
<dbReference type="InterPro" id="IPR002376">
    <property type="entry name" value="Formyl_transf_N"/>
</dbReference>
<feature type="domain" description="Formyl transferase C-terminal" evidence="6">
    <location>
        <begin position="255"/>
        <end position="357"/>
    </location>
</feature>
<dbReference type="EMBL" id="KV419453">
    <property type="protein sequence ID" value="KZS87230.1"/>
    <property type="molecule type" value="Genomic_DNA"/>
</dbReference>
<protein>
    <recommendedName>
        <fullName evidence="2">methionyl-tRNA formyltransferase</fullName>
        <ecNumber evidence="2">2.1.2.9</ecNumber>
    </recommendedName>
</protein>
<dbReference type="Pfam" id="PF02911">
    <property type="entry name" value="Formyl_trans_C"/>
    <property type="match status" value="1"/>
</dbReference>
<feature type="domain" description="Formyl transferase N-terminal" evidence="5">
    <location>
        <begin position="124"/>
        <end position="225"/>
    </location>
</feature>
<evidence type="ECO:0000259" key="5">
    <source>
        <dbReference type="Pfam" id="PF00551"/>
    </source>
</evidence>
<accession>A0A164N0A1</accession>
<dbReference type="Pfam" id="PF00551">
    <property type="entry name" value="Formyl_trans_N"/>
    <property type="match status" value="1"/>
</dbReference>
<dbReference type="GO" id="GO:0004479">
    <property type="term" value="F:methionyl-tRNA formyltransferase activity"/>
    <property type="evidence" value="ECO:0007669"/>
    <property type="project" value="UniProtKB-EC"/>
</dbReference>
<dbReference type="SUPFAM" id="SSF53328">
    <property type="entry name" value="Formyltransferase"/>
    <property type="match status" value="1"/>
</dbReference>
<keyword evidence="3 7" id="KW-0808">Transferase</keyword>
<dbReference type="GO" id="GO:0005739">
    <property type="term" value="C:mitochondrion"/>
    <property type="evidence" value="ECO:0007669"/>
    <property type="project" value="TreeGrafter"/>
</dbReference>
<keyword evidence="8" id="KW-1185">Reference proteome</keyword>
<dbReference type="InterPro" id="IPR005793">
    <property type="entry name" value="Formyl_trans_C"/>
</dbReference>
<evidence type="ECO:0000256" key="4">
    <source>
        <dbReference type="ARBA" id="ARBA00022917"/>
    </source>
</evidence>
<evidence type="ECO:0000313" key="7">
    <source>
        <dbReference type="EMBL" id="KZS87230.1"/>
    </source>
</evidence>
<evidence type="ECO:0000313" key="8">
    <source>
        <dbReference type="Proteomes" id="UP000076722"/>
    </source>
</evidence>
<dbReference type="PANTHER" id="PTHR11138">
    <property type="entry name" value="METHIONYL-TRNA FORMYLTRANSFERASE"/>
    <property type="match status" value="1"/>
</dbReference>
<dbReference type="STRING" id="1314777.A0A164N0A1"/>
<sequence>MLAAARRRLTTVTSVSVWRRLRSNIRPSEKFKILFFGRDEFSCQILSTLYEASDVWQEIHIATNPDKKHMRNGSRLQTSLLRQLAEDHDLPVYLLPPKEIALSSWRVRPPISLFLQPNRDPNALLVTASFGRLLPRTILNCFDDTRKLNVHPSLLPLYRGPAPIQHAIADGQAVSGVSIIDMMPPKDGADVGDVWGSKTVGIPPNANYQSLRDILAYEGGRLLVKILRQMMLGIAFSLPQDGTGASRAPLLTGSSSLIDFSTWDALKIQRVHQGMAHQKPLRTSLPSRRGSVQIIEFKIRDSRDGAHPELHSPGEAVYDALAESLIVRCAQHTEIVVTKVKQENRRCLSVKEWRNGLPAQFRAGVFKFADACQIVNSD</sequence>
<reference evidence="7 8" key="1">
    <citation type="journal article" date="2016" name="Mol. Biol. Evol.">
        <title>Comparative Genomics of Early-Diverging Mushroom-Forming Fungi Provides Insights into the Origins of Lignocellulose Decay Capabilities.</title>
        <authorList>
            <person name="Nagy L.G."/>
            <person name="Riley R."/>
            <person name="Tritt A."/>
            <person name="Adam C."/>
            <person name="Daum C."/>
            <person name="Floudas D."/>
            <person name="Sun H."/>
            <person name="Yadav J.S."/>
            <person name="Pangilinan J."/>
            <person name="Larsson K.H."/>
            <person name="Matsuura K."/>
            <person name="Barry K."/>
            <person name="Labutti K."/>
            <person name="Kuo R."/>
            <person name="Ohm R.A."/>
            <person name="Bhattacharya S.S."/>
            <person name="Shirouzu T."/>
            <person name="Yoshinaga Y."/>
            <person name="Martin F.M."/>
            <person name="Grigoriev I.V."/>
            <person name="Hibbett D.S."/>
        </authorList>
    </citation>
    <scope>NUCLEOTIDE SEQUENCE [LARGE SCALE GENOMIC DNA]</scope>
    <source>
        <strain evidence="7 8">HHB9708</strain>
    </source>
</reference>
<name>A0A164N0A1_9AGAM</name>